<evidence type="ECO:0000313" key="2">
    <source>
        <dbReference type="EMBL" id="KAF0925365.1"/>
    </source>
</evidence>
<keyword evidence="3" id="KW-1185">Reference proteome</keyword>
<organism evidence="2 3">
    <name type="scientific">Oryza meyeriana var. granulata</name>
    <dbReference type="NCBI Taxonomy" id="110450"/>
    <lineage>
        <taxon>Eukaryota</taxon>
        <taxon>Viridiplantae</taxon>
        <taxon>Streptophyta</taxon>
        <taxon>Embryophyta</taxon>
        <taxon>Tracheophyta</taxon>
        <taxon>Spermatophyta</taxon>
        <taxon>Magnoliopsida</taxon>
        <taxon>Liliopsida</taxon>
        <taxon>Poales</taxon>
        <taxon>Poaceae</taxon>
        <taxon>BOP clade</taxon>
        <taxon>Oryzoideae</taxon>
        <taxon>Oryzeae</taxon>
        <taxon>Oryzinae</taxon>
        <taxon>Oryza</taxon>
        <taxon>Oryza meyeriana</taxon>
    </lineage>
</organism>
<accession>A0A6G1EJY1</accession>
<sequence>MTSTFRVFEMLEPPPETPINNNEAPLRLERAGLTGWPDAAPNPTRWPTTPGWCPATTSTSWTMGESTNDFMMFLDATTWQCPCRDSGKWLPAAEAEAVPRMDNFLPEQGPSSYSPPAWLLP</sequence>
<dbReference type="Proteomes" id="UP000479710">
    <property type="component" value="Unassembled WGS sequence"/>
</dbReference>
<dbReference type="AlphaFoldDB" id="A0A6G1EJY1"/>
<proteinExistence type="predicted"/>
<protein>
    <submittedName>
        <fullName evidence="2">Uncharacterized protein</fullName>
    </submittedName>
</protein>
<evidence type="ECO:0000256" key="1">
    <source>
        <dbReference type="SAM" id="MobiDB-lite"/>
    </source>
</evidence>
<feature type="region of interest" description="Disordered" evidence="1">
    <location>
        <begin position="33"/>
        <end position="52"/>
    </location>
</feature>
<dbReference type="EMBL" id="SPHZ02000003">
    <property type="protein sequence ID" value="KAF0925365.1"/>
    <property type="molecule type" value="Genomic_DNA"/>
</dbReference>
<reference evidence="2 3" key="1">
    <citation type="submission" date="2019-11" db="EMBL/GenBank/DDBJ databases">
        <title>Whole genome sequence of Oryza granulata.</title>
        <authorList>
            <person name="Li W."/>
        </authorList>
    </citation>
    <scope>NUCLEOTIDE SEQUENCE [LARGE SCALE GENOMIC DNA]</scope>
    <source>
        <strain evidence="3">cv. Menghai</strain>
        <tissue evidence="2">Leaf</tissue>
    </source>
</reference>
<gene>
    <name evidence="2" type="ORF">E2562_016622</name>
</gene>
<comment type="caution">
    <text evidence="2">The sequence shown here is derived from an EMBL/GenBank/DDBJ whole genome shotgun (WGS) entry which is preliminary data.</text>
</comment>
<name>A0A6G1EJY1_9ORYZ</name>
<evidence type="ECO:0000313" key="3">
    <source>
        <dbReference type="Proteomes" id="UP000479710"/>
    </source>
</evidence>